<proteinExistence type="inferred from homology"/>
<dbReference type="CDD" id="cd11065">
    <property type="entry name" value="CYP64-like"/>
    <property type="match status" value="1"/>
</dbReference>
<dbReference type="GO" id="GO:0005506">
    <property type="term" value="F:iron ion binding"/>
    <property type="evidence" value="ECO:0007669"/>
    <property type="project" value="InterPro"/>
</dbReference>
<evidence type="ECO:0000256" key="7">
    <source>
        <dbReference type="ARBA" id="ARBA00023004"/>
    </source>
</evidence>
<comment type="caution">
    <text evidence="9">The sequence shown here is derived from an EMBL/GenBank/DDBJ whole genome shotgun (WGS) entry which is preliminary data.</text>
</comment>
<dbReference type="PRINTS" id="PR00463">
    <property type="entry name" value="EP450I"/>
</dbReference>
<keyword evidence="6" id="KW-0560">Oxidoreductase</keyword>
<evidence type="ECO:0000256" key="3">
    <source>
        <dbReference type="ARBA" id="ARBA00010617"/>
    </source>
</evidence>
<comment type="cofactor">
    <cofactor evidence="1">
        <name>heme</name>
        <dbReference type="ChEBI" id="CHEBI:30413"/>
    </cofactor>
</comment>
<dbReference type="GO" id="GO:0016705">
    <property type="term" value="F:oxidoreductase activity, acting on paired donors, with incorporation or reduction of molecular oxygen"/>
    <property type="evidence" value="ECO:0007669"/>
    <property type="project" value="InterPro"/>
</dbReference>
<dbReference type="InterPro" id="IPR050364">
    <property type="entry name" value="Cytochrome_P450_fung"/>
</dbReference>
<dbReference type="InterPro" id="IPR001128">
    <property type="entry name" value="Cyt_P450"/>
</dbReference>
<evidence type="ECO:0000256" key="8">
    <source>
        <dbReference type="ARBA" id="ARBA00023033"/>
    </source>
</evidence>
<organism evidence="9 10">
    <name type="scientific">Leucocoprinus birnbaumii</name>
    <dbReference type="NCBI Taxonomy" id="56174"/>
    <lineage>
        <taxon>Eukaryota</taxon>
        <taxon>Fungi</taxon>
        <taxon>Dikarya</taxon>
        <taxon>Basidiomycota</taxon>
        <taxon>Agaricomycotina</taxon>
        <taxon>Agaricomycetes</taxon>
        <taxon>Agaricomycetidae</taxon>
        <taxon>Agaricales</taxon>
        <taxon>Agaricineae</taxon>
        <taxon>Agaricaceae</taxon>
        <taxon>Leucocoprinus</taxon>
    </lineage>
</organism>
<evidence type="ECO:0000313" key="10">
    <source>
        <dbReference type="Proteomes" id="UP001213000"/>
    </source>
</evidence>
<dbReference type="Pfam" id="PF00067">
    <property type="entry name" value="p450"/>
    <property type="match status" value="1"/>
</dbReference>
<dbReference type="PANTHER" id="PTHR46300">
    <property type="entry name" value="P450, PUTATIVE (EUROFUNG)-RELATED-RELATED"/>
    <property type="match status" value="1"/>
</dbReference>
<sequence length="359" mass="41125">MVYFEVLGQPILVLGSLRRTNDLFDKRSNKYSDRPHFSMAVDHMKFDYGMALFPYGQWWRRHRKTFHQHFNPTQIQKYNGVQIKEARMLLRRLLDSPDEFSHHIHHFTAALIMNVCYGMTIRDTDNPYIFRAQQAAKGFADAVVPGRYLVTTFPAMKYIPGWLPGTGWKKVGQRFAALNQLVSRRPFDYVKEKIAPKAEGTAALSVASALIDTLPAKDSPDREDEETIARNTAAVSYLAGEDTVTTVFLTFFLVMCFYPEVQKKAQVELDQVLSGRLPEFNDRPSLPYINAVILELHRWHPILPSAIPHCMSEEDEYDGYHIPKGTIVMGNSWSILQDPTVYEDPASFMPEMVSVRRSG</sequence>
<dbReference type="EMBL" id="JANIEX010000705">
    <property type="protein sequence ID" value="KAJ3563986.1"/>
    <property type="molecule type" value="Genomic_DNA"/>
</dbReference>
<dbReference type="AlphaFoldDB" id="A0AAD5YTQ1"/>
<dbReference type="GO" id="GO:0020037">
    <property type="term" value="F:heme binding"/>
    <property type="evidence" value="ECO:0007669"/>
    <property type="project" value="InterPro"/>
</dbReference>
<evidence type="ECO:0000256" key="2">
    <source>
        <dbReference type="ARBA" id="ARBA00005179"/>
    </source>
</evidence>
<reference evidence="9" key="1">
    <citation type="submission" date="2022-07" db="EMBL/GenBank/DDBJ databases">
        <title>Genome Sequence of Leucocoprinus birnbaumii.</title>
        <authorList>
            <person name="Buettner E."/>
        </authorList>
    </citation>
    <scope>NUCLEOTIDE SEQUENCE</scope>
    <source>
        <strain evidence="9">VT141</strain>
    </source>
</reference>
<keyword evidence="5" id="KW-0479">Metal-binding</keyword>
<evidence type="ECO:0000313" key="9">
    <source>
        <dbReference type="EMBL" id="KAJ3563986.1"/>
    </source>
</evidence>
<keyword evidence="4" id="KW-0349">Heme</keyword>
<gene>
    <name evidence="9" type="ORF">NP233_g8588</name>
</gene>
<evidence type="ECO:0008006" key="11">
    <source>
        <dbReference type="Google" id="ProtNLM"/>
    </source>
</evidence>
<dbReference type="InterPro" id="IPR036396">
    <property type="entry name" value="Cyt_P450_sf"/>
</dbReference>
<evidence type="ECO:0000256" key="5">
    <source>
        <dbReference type="ARBA" id="ARBA00022723"/>
    </source>
</evidence>
<evidence type="ECO:0000256" key="4">
    <source>
        <dbReference type="ARBA" id="ARBA00022617"/>
    </source>
</evidence>
<keyword evidence="8" id="KW-0503">Monooxygenase</keyword>
<dbReference type="PANTHER" id="PTHR46300:SF7">
    <property type="entry name" value="P450, PUTATIVE (EUROFUNG)-RELATED"/>
    <property type="match status" value="1"/>
</dbReference>
<dbReference type="Gene3D" id="1.10.630.10">
    <property type="entry name" value="Cytochrome P450"/>
    <property type="match status" value="1"/>
</dbReference>
<comment type="pathway">
    <text evidence="2">Secondary metabolite biosynthesis.</text>
</comment>
<keyword evidence="10" id="KW-1185">Reference proteome</keyword>
<evidence type="ECO:0000256" key="1">
    <source>
        <dbReference type="ARBA" id="ARBA00001971"/>
    </source>
</evidence>
<evidence type="ECO:0000256" key="6">
    <source>
        <dbReference type="ARBA" id="ARBA00023002"/>
    </source>
</evidence>
<protein>
    <recommendedName>
        <fullName evidence="11">Cytochrome P450</fullName>
    </recommendedName>
</protein>
<dbReference type="InterPro" id="IPR002401">
    <property type="entry name" value="Cyt_P450_E_grp-I"/>
</dbReference>
<keyword evidence="7" id="KW-0408">Iron</keyword>
<name>A0AAD5YTQ1_9AGAR</name>
<dbReference type="GO" id="GO:0004497">
    <property type="term" value="F:monooxygenase activity"/>
    <property type="evidence" value="ECO:0007669"/>
    <property type="project" value="UniProtKB-KW"/>
</dbReference>
<dbReference type="SUPFAM" id="SSF48264">
    <property type="entry name" value="Cytochrome P450"/>
    <property type="match status" value="1"/>
</dbReference>
<accession>A0AAD5YTQ1</accession>
<comment type="similarity">
    <text evidence="3">Belongs to the cytochrome P450 family.</text>
</comment>
<dbReference type="Proteomes" id="UP001213000">
    <property type="component" value="Unassembled WGS sequence"/>
</dbReference>